<evidence type="ECO:0000256" key="6">
    <source>
        <dbReference type="ARBA" id="ARBA00023136"/>
    </source>
</evidence>
<evidence type="ECO:0000256" key="5">
    <source>
        <dbReference type="ARBA" id="ARBA00022989"/>
    </source>
</evidence>
<keyword evidence="4 7" id="KW-0812">Transmembrane</keyword>
<protein>
    <submittedName>
        <fullName evidence="8">Uncharacterized protein</fullName>
    </submittedName>
</protein>
<name>A0AAV0P140_9ROSI</name>
<dbReference type="AlphaFoldDB" id="A0AAV0P140"/>
<dbReference type="EMBL" id="CAMGYJ010000008">
    <property type="protein sequence ID" value="CAI0464093.1"/>
    <property type="molecule type" value="Genomic_DNA"/>
</dbReference>
<dbReference type="GO" id="GO:0016020">
    <property type="term" value="C:membrane"/>
    <property type="evidence" value="ECO:0007669"/>
    <property type="project" value="UniProtKB-SubCell"/>
</dbReference>
<keyword evidence="6 7" id="KW-0472">Membrane</keyword>
<comment type="subcellular location">
    <subcellularLocation>
        <location evidence="1">Membrane</location>
    </subcellularLocation>
</comment>
<keyword evidence="9" id="KW-1185">Reference proteome</keyword>
<evidence type="ECO:0000256" key="1">
    <source>
        <dbReference type="ARBA" id="ARBA00004370"/>
    </source>
</evidence>
<dbReference type="Proteomes" id="UP001154282">
    <property type="component" value="Unassembled WGS sequence"/>
</dbReference>
<dbReference type="Gene3D" id="1.20.1250.20">
    <property type="entry name" value="MFS general substrate transporter like domains"/>
    <property type="match status" value="1"/>
</dbReference>
<dbReference type="GO" id="GO:0015144">
    <property type="term" value="F:carbohydrate transmembrane transporter activity"/>
    <property type="evidence" value="ECO:0007669"/>
    <property type="project" value="InterPro"/>
</dbReference>
<evidence type="ECO:0000313" key="8">
    <source>
        <dbReference type="EMBL" id="CAI0464093.1"/>
    </source>
</evidence>
<dbReference type="InterPro" id="IPR045262">
    <property type="entry name" value="STP/PLT_plant"/>
</dbReference>
<feature type="transmembrane region" description="Helical" evidence="7">
    <location>
        <begin position="7"/>
        <end position="25"/>
    </location>
</feature>
<evidence type="ECO:0000256" key="4">
    <source>
        <dbReference type="ARBA" id="ARBA00022692"/>
    </source>
</evidence>
<sequence>MRISLSTAAVPAAIITVGAIFFIFFPETPSSLIQRTNDNDRARRPLQRVRGTSEVQSELSDLIEASQISNSIHNSFTKILQTNYRSQLVMAVMILFFHQVNLINFIASKLRCSSGRSGSGRALLSCWRSSPAPPGSRRPSYQW</sequence>
<feature type="transmembrane region" description="Helical" evidence="7">
    <location>
        <begin position="88"/>
        <end position="107"/>
    </location>
</feature>
<evidence type="ECO:0000313" key="9">
    <source>
        <dbReference type="Proteomes" id="UP001154282"/>
    </source>
</evidence>
<evidence type="ECO:0000256" key="2">
    <source>
        <dbReference type="ARBA" id="ARBA00010992"/>
    </source>
</evidence>
<comment type="caution">
    <text evidence="8">The sequence shown here is derived from an EMBL/GenBank/DDBJ whole genome shotgun (WGS) entry which is preliminary data.</text>
</comment>
<proteinExistence type="inferred from homology"/>
<keyword evidence="5 7" id="KW-1133">Transmembrane helix</keyword>
<keyword evidence="3" id="KW-0813">Transport</keyword>
<accession>A0AAV0P140</accession>
<organism evidence="8 9">
    <name type="scientific">Linum tenue</name>
    <dbReference type="NCBI Taxonomy" id="586396"/>
    <lineage>
        <taxon>Eukaryota</taxon>
        <taxon>Viridiplantae</taxon>
        <taxon>Streptophyta</taxon>
        <taxon>Embryophyta</taxon>
        <taxon>Tracheophyta</taxon>
        <taxon>Spermatophyta</taxon>
        <taxon>Magnoliopsida</taxon>
        <taxon>eudicotyledons</taxon>
        <taxon>Gunneridae</taxon>
        <taxon>Pentapetalae</taxon>
        <taxon>rosids</taxon>
        <taxon>fabids</taxon>
        <taxon>Malpighiales</taxon>
        <taxon>Linaceae</taxon>
        <taxon>Linum</taxon>
    </lineage>
</organism>
<comment type="similarity">
    <text evidence="2">Belongs to the major facilitator superfamily. Sugar transporter (TC 2.A.1.1) family.</text>
</comment>
<evidence type="ECO:0000256" key="7">
    <source>
        <dbReference type="SAM" id="Phobius"/>
    </source>
</evidence>
<gene>
    <name evidence="8" type="ORF">LITE_LOCUS36034</name>
</gene>
<dbReference type="Pfam" id="PF00083">
    <property type="entry name" value="Sugar_tr"/>
    <property type="match status" value="1"/>
</dbReference>
<dbReference type="PANTHER" id="PTHR23500:SF30">
    <property type="entry name" value="SUGAR TRANSPORT PROTEIN 3"/>
    <property type="match status" value="1"/>
</dbReference>
<dbReference type="InterPro" id="IPR036259">
    <property type="entry name" value="MFS_trans_sf"/>
</dbReference>
<evidence type="ECO:0000256" key="3">
    <source>
        <dbReference type="ARBA" id="ARBA00022448"/>
    </source>
</evidence>
<dbReference type="InterPro" id="IPR005828">
    <property type="entry name" value="MFS_sugar_transport-like"/>
</dbReference>
<dbReference type="PANTHER" id="PTHR23500">
    <property type="entry name" value="SOLUTE CARRIER FAMILY 2, FACILITATED GLUCOSE TRANSPORTER"/>
    <property type="match status" value="1"/>
</dbReference>
<reference evidence="8" key="1">
    <citation type="submission" date="2022-08" db="EMBL/GenBank/DDBJ databases">
        <authorList>
            <person name="Gutierrez-Valencia J."/>
        </authorList>
    </citation>
    <scope>NUCLEOTIDE SEQUENCE</scope>
</reference>